<evidence type="ECO:0000259" key="8">
    <source>
        <dbReference type="PROSITE" id="PS51826"/>
    </source>
</evidence>
<evidence type="ECO:0000313" key="9">
    <source>
        <dbReference type="EMBL" id="ORX07225.1"/>
    </source>
</evidence>
<keyword evidence="5 6" id="KW-0012">Acyltransferase</keyword>
<dbReference type="PROSITE" id="PS50968">
    <property type="entry name" value="BIOTINYL_LIPOYL"/>
    <property type="match status" value="1"/>
</dbReference>
<dbReference type="InterPro" id="IPR004167">
    <property type="entry name" value="PSBD"/>
</dbReference>
<evidence type="ECO:0000256" key="3">
    <source>
        <dbReference type="ARBA" id="ARBA00022679"/>
    </source>
</evidence>
<dbReference type="Pfam" id="PF00198">
    <property type="entry name" value="2-oxoacid_dh"/>
    <property type="match status" value="1"/>
</dbReference>
<evidence type="ECO:0000256" key="1">
    <source>
        <dbReference type="ARBA" id="ARBA00001938"/>
    </source>
</evidence>
<dbReference type="InterPro" id="IPR001078">
    <property type="entry name" value="2-oxoacid_DH_actylTfrase"/>
</dbReference>
<dbReference type="GO" id="GO:0005737">
    <property type="term" value="C:cytoplasm"/>
    <property type="evidence" value="ECO:0007669"/>
    <property type="project" value="TreeGrafter"/>
</dbReference>
<dbReference type="InterPro" id="IPR011053">
    <property type="entry name" value="Single_hybrid_motif"/>
</dbReference>
<keyword evidence="10" id="KW-1185">Reference proteome</keyword>
<dbReference type="InterPro" id="IPR036625">
    <property type="entry name" value="E3-bd_dom_sf"/>
</dbReference>
<dbReference type="GO" id="GO:0031405">
    <property type="term" value="F:lipoic acid binding"/>
    <property type="evidence" value="ECO:0007669"/>
    <property type="project" value="TreeGrafter"/>
</dbReference>
<feature type="domain" description="Lipoyl-binding" evidence="7">
    <location>
        <begin position="3"/>
        <end position="78"/>
    </location>
</feature>
<evidence type="ECO:0000256" key="6">
    <source>
        <dbReference type="RuleBase" id="RU003423"/>
    </source>
</evidence>
<dbReference type="PANTHER" id="PTHR43178:SF5">
    <property type="entry name" value="LIPOAMIDE ACYLTRANSFERASE COMPONENT OF BRANCHED-CHAIN ALPHA-KETO ACID DEHYDROGENASE COMPLEX, MITOCHONDRIAL"/>
    <property type="match status" value="1"/>
</dbReference>
<dbReference type="OrthoDB" id="9805770at2"/>
<dbReference type="InterPro" id="IPR000089">
    <property type="entry name" value="Biotin_lipoyl"/>
</dbReference>
<gene>
    <name evidence="9" type="ORF">AWC30_00235</name>
</gene>
<evidence type="ECO:0000256" key="4">
    <source>
        <dbReference type="ARBA" id="ARBA00022823"/>
    </source>
</evidence>
<name>A0A1X2EN93_9MYCO</name>
<evidence type="ECO:0000256" key="5">
    <source>
        <dbReference type="ARBA" id="ARBA00023315"/>
    </source>
</evidence>
<dbReference type="Proteomes" id="UP000193090">
    <property type="component" value="Unassembled WGS sequence"/>
</dbReference>
<reference evidence="9 10" key="1">
    <citation type="submission" date="2016-01" db="EMBL/GenBank/DDBJ databases">
        <title>The new phylogeny of the genus Mycobacterium.</title>
        <authorList>
            <person name="Tarcisio F."/>
            <person name="Conor M."/>
            <person name="Antonella G."/>
            <person name="Elisabetta G."/>
            <person name="Giulia F.S."/>
            <person name="Sara T."/>
            <person name="Anna F."/>
            <person name="Clotilde B."/>
            <person name="Roberto B."/>
            <person name="Veronica D.S."/>
            <person name="Fabio R."/>
            <person name="Monica P."/>
            <person name="Olivier J."/>
            <person name="Enrico T."/>
            <person name="Nicola S."/>
        </authorList>
    </citation>
    <scope>NUCLEOTIDE SEQUENCE [LARGE SCALE GENOMIC DNA]</scope>
    <source>
        <strain evidence="9 10">DSM 44153</strain>
    </source>
</reference>
<feature type="domain" description="Peripheral subunit-binding (PSBD)" evidence="8">
    <location>
        <begin position="127"/>
        <end position="163"/>
    </location>
</feature>
<keyword evidence="3 6" id="KW-0808">Transferase</keyword>
<accession>A0A1X2EN93</accession>
<dbReference type="Pfam" id="PF00364">
    <property type="entry name" value="Biotin_lipoyl"/>
    <property type="match status" value="1"/>
</dbReference>
<dbReference type="SUPFAM" id="SSF47005">
    <property type="entry name" value="Peripheral subunit-binding domain of 2-oxo acid dehydrogenase complex"/>
    <property type="match status" value="1"/>
</dbReference>
<dbReference type="Pfam" id="PF02817">
    <property type="entry name" value="E3_binding"/>
    <property type="match status" value="1"/>
</dbReference>
<comment type="cofactor">
    <cofactor evidence="1 6">
        <name>(R)-lipoate</name>
        <dbReference type="ChEBI" id="CHEBI:83088"/>
    </cofactor>
</comment>
<proteinExistence type="inferred from homology"/>
<dbReference type="Gene3D" id="2.40.50.100">
    <property type="match status" value="1"/>
</dbReference>
<protein>
    <recommendedName>
        <fullName evidence="6">Dihydrolipoamide acetyltransferase component of pyruvate dehydrogenase complex</fullName>
        <ecNumber evidence="6">2.3.1.-</ecNumber>
    </recommendedName>
</protein>
<dbReference type="SUPFAM" id="SSF52777">
    <property type="entry name" value="CoA-dependent acyltransferases"/>
    <property type="match status" value="1"/>
</dbReference>
<comment type="caution">
    <text evidence="9">The sequence shown here is derived from an EMBL/GenBank/DDBJ whole genome shotgun (WGS) entry which is preliminary data.</text>
</comment>
<comment type="similarity">
    <text evidence="2 6">Belongs to the 2-oxoacid dehydrogenase family.</text>
</comment>
<dbReference type="InterPro" id="IPR050743">
    <property type="entry name" value="2-oxoacid_DH_E2_comp"/>
</dbReference>
<dbReference type="SUPFAM" id="SSF51230">
    <property type="entry name" value="Single hybrid motif"/>
    <property type="match status" value="1"/>
</dbReference>
<dbReference type="PANTHER" id="PTHR43178">
    <property type="entry name" value="DIHYDROLIPOAMIDE ACETYLTRANSFERASE COMPONENT OF PYRUVATE DEHYDROGENASE COMPLEX"/>
    <property type="match status" value="1"/>
</dbReference>
<dbReference type="STRING" id="1798.AWC30_00235"/>
<evidence type="ECO:0000256" key="2">
    <source>
        <dbReference type="ARBA" id="ARBA00007317"/>
    </source>
</evidence>
<dbReference type="PROSITE" id="PS51826">
    <property type="entry name" value="PSBD"/>
    <property type="match status" value="1"/>
</dbReference>
<evidence type="ECO:0000313" key="10">
    <source>
        <dbReference type="Proteomes" id="UP000193090"/>
    </source>
</evidence>
<sequence>MTDREFLVPDLGEGLTDVTITSWDVAVGDDVDLNQPLCTVETAKAEVEIPSPYAGRITELRGAPGEVLEVGTLLARIEVPDDPDTTEGAGAGTAEAAPRRPVLVGYGTDDSFDTSRRTVATGDHRAKAKPAVRKLAADLGVDLAAVPPGPAGVVTREAVLAAADRQPGDDREGLPVRGVHAVMAERMARAHREIPDAAASLQVDGTRLLAVCRELNDDGMTITPFALTLRLTVLALGRHPAVNATWVESAGGAQVRRHRAVHLGIAVAAPRGLLVPVLTDAQDKSTRELADALDRLVGDARAGALAPAQLSGSTFTVSNFGALGVDSGIPLINPPEAAILGVGSLKPRPAVVDGAVVARPQMTVTCVFDHRVLDGAQAAGFLTELAGLIETADAALDDLRS</sequence>
<dbReference type="EMBL" id="LQPZ01000012">
    <property type="protein sequence ID" value="ORX07225.1"/>
    <property type="molecule type" value="Genomic_DNA"/>
</dbReference>
<dbReference type="EC" id="2.3.1.-" evidence="6"/>
<dbReference type="InterPro" id="IPR023213">
    <property type="entry name" value="CAT-like_dom_sf"/>
</dbReference>
<dbReference type="Gene3D" id="4.10.320.10">
    <property type="entry name" value="E3-binding domain"/>
    <property type="match status" value="1"/>
</dbReference>
<dbReference type="RefSeq" id="WP_085108824.1">
    <property type="nucleotide sequence ID" value="NZ_JACKSN010000011.1"/>
</dbReference>
<dbReference type="AlphaFoldDB" id="A0A1X2EN93"/>
<evidence type="ECO:0000259" key="7">
    <source>
        <dbReference type="PROSITE" id="PS50968"/>
    </source>
</evidence>
<dbReference type="Gene3D" id="3.30.559.10">
    <property type="entry name" value="Chloramphenicol acetyltransferase-like domain"/>
    <property type="match status" value="1"/>
</dbReference>
<keyword evidence="4 6" id="KW-0450">Lipoyl</keyword>
<organism evidence="9 10">
    <name type="scientific">Mycolicibacillus trivialis</name>
    <dbReference type="NCBI Taxonomy" id="1798"/>
    <lineage>
        <taxon>Bacteria</taxon>
        <taxon>Bacillati</taxon>
        <taxon>Actinomycetota</taxon>
        <taxon>Actinomycetes</taxon>
        <taxon>Mycobacteriales</taxon>
        <taxon>Mycobacteriaceae</taxon>
        <taxon>Mycolicibacillus</taxon>
    </lineage>
</organism>
<dbReference type="CDD" id="cd06849">
    <property type="entry name" value="lipoyl_domain"/>
    <property type="match status" value="1"/>
</dbReference>
<dbReference type="GO" id="GO:0016407">
    <property type="term" value="F:acetyltransferase activity"/>
    <property type="evidence" value="ECO:0007669"/>
    <property type="project" value="TreeGrafter"/>
</dbReference>